<gene>
    <name evidence="1" type="ORF">Tci_060973</name>
</gene>
<organism evidence="1">
    <name type="scientific">Tanacetum cinerariifolium</name>
    <name type="common">Dalmatian daisy</name>
    <name type="synonym">Chrysanthemum cinerariifolium</name>
    <dbReference type="NCBI Taxonomy" id="118510"/>
    <lineage>
        <taxon>Eukaryota</taxon>
        <taxon>Viridiplantae</taxon>
        <taxon>Streptophyta</taxon>
        <taxon>Embryophyta</taxon>
        <taxon>Tracheophyta</taxon>
        <taxon>Spermatophyta</taxon>
        <taxon>Magnoliopsida</taxon>
        <taxon>eudicotyledons</taxon>
        <taxon>Gunneridae</taxon>
        <taxon>Pentapetalae</taxon>
        <taxon>asterids</taxon>
        <taxon>campanulids</taxon>
        <taxon>Asterales</taxon>
        <taxon>Asteraceae</taxon>
        <taxon>Asteroideae</taxon>
        <taxon>Anthemideae</taxon>
        <taxon>Anthemidinae</taxon>
        <taxon>Tanacetum</taxon>
    </lineage>
</organism>
<dbReference type="EMBL" id="BKCJ010009866">
    <property type="protein sequence ID" value="GEU88995.1"/>
    <property type="molecule type" value="Genomic_DNA"/>
</dbReference>
<evidence type="ECO:0000313" key="1">
    <source>
        <dbReference type="EMBL" id="GEU88995.1"/>
    </source>
</evidence>
<reference evidence="1" key="1">
    <citation type="journal article" date="2019" name="Sci. Rep.">
        <title>Draft genome of Tanacetum cinerariifolium, the natural source of mosquito coil.</title>
        <authorList>
            <person name="Yamashiro T."/>
            <person name="Shiraishi A."/>
            <person name="Satake H."/>
            <person name="Nakayama K."/>
        </authorList>
    </citation>
    <scope>NUCLEOTIDE SEQUENCE</scope>
</reference>
<sequence length="73" mass="8225">MHVFLLHHHCVRVRHLFGQKKITNEVWLCKNKETFVEASSHRSPTISFASPAMPLIFSLPPFVVGGVGGRLVM</sequence>
<dbReference type="AlphaFoldDB" id="A0A6L2NWI0"/>
<comment type="caution">
    <text evidence="1">The sequence shown here is derived from an EMBL/GenBank/DDBJ whole genome shotgun (WGS) entry which is preliminary data.</text>
</comment>
<name>A0A6L2NWI0_TANCI</name>
<protein>
    <submittedName>
        <fullName evidence="1">Uncharacterized protein</fullName>
    </submittedName>
</protein>
<accession>A0A6L2NWI0</accession>
<proteinExistence type="predicted"/>